<evidence type="ECO:0000313" key="7">
    <source>
        <dbReference type="EMBL" id="CAA0097117.1"/>
    </source>
</evidence>
<dbReference type="PROSITE" id="PS00624">
    <property type="entry name" value="GMC_OXRED_2"/>
    <property type="match status" value="1"/>
</dbReference>
<evidence type="ECO:0000259" key="6">
    <source>
        <dbReference type="PROSITE" id="PS00624"/>
    </source>
</evidence>
<keyword evidence="4 5" id="KW-0274">FAD</keyword>
<gene>
    <name evidence="8" type="primary">alkJ_2</name>
    <name evidence="7" type="synonym">alkJ_3</name>
    <name evidence="8" type="ORF">OPDIPICF_02626</name>
    <name evidence="7" type="ORF">OPDIPICF_04046</name>
</gene>
<dbReference type="EMBL" id="CACSIO010000045">
    <property type="protein sequence ID" value="CAA0122561.1"/>
    <property type="molecule type" value="Genomic_DNA"/>
</dbReference>
<dbReference type="Pfam" id="PF05199">
    <property type="entry name" value="GMC_oxred_C"/>
    <property type="match status" value="1"/>
</dbReference>
<evidence type="ECO:0000256" key="5">
    <source>
        <dbReference type="PIRSR" id="PIRSR000137-2"/>
    </source>
</evidence>
<dbReference type="PANTHER" id="PTHR11552">
    <property type="entry name" value="GLUCOSE-METHANOL-CHOLINE GMC OXIDOREDUCTASE"/>
    <property type="match status" value="1"/>
</dbReference>
<dbReference type="AlphaFoldDB" id="A0A5S9QTA4"/>
<dbReference type="GO" id="GO:0016020">
    <property type="term" value="C:membrane"/>
    <property type="evidence" value="ECO:0007669"/>
    <property type="project" value="TreeGrafter"/>
</dbReference>
<dbReference type="SUPFAM" id="SSF54373">
    <property type="entry name" value="FAD-linked reductases, C-terminal domain"/>
    <property type="match status" value="1"/>
</dbReference>
<dbReference type="OrthoDB" id="9785276at2"/>
<name>A0A5S9QTA4_9GAMM</name>
<dbReference type="GO" id="GO:0050660">
    <property type="term" value="F:flavin adenine dinucleotide binding"/>
    <property type="evidence" value="ECO:0007669"/>
    <property type="project" value="InterPro"/>
</dbReference>
<organism evidence="8 9">
    <name type="scientific">BD1-7 clade bacterium</name>
    <dbReference type="NCBI Taxonomy" id="2029982"/>
    <lineage>
        <taxon>Bacteria</taxon>
        <taxon>Pseudomonadati</taxon>
        <taxon>Pseudomonadota</taxon>
        <taxon>Gammaproteobacteria</taxon>
        <taxon>Cellvibrionales</taxon>
        <taxon>Spongiibacteraceae</taxon>
        <taxon>BD1-7 clade</taxon>
    </lineage>
</organism>
<dbReference type="SUPFAM" id="SSF51905">
    <property type="entry name" value="FAD/NAD(P)-binding domain"/>
    <property type="match status" value="1"/>
</dbReference>
<evidence type="ECO:0000256" key="4">
    <source>
        <dbReference type="ARBA" id="ARBA00022827"/>
    </source>
</evidence>
<dbReference type="Pfam" id="PF00732">
    <property type="entry name" value="GMC_oxred_N"/>
    <property type="match status" value="1"/>
</dbReference>
<accession>A0A5S9QTA4</accession>
<dbReference type="InterPro" id="IPR000172">
    <property type="entry name" value="GMC_OxRdtase_N"/>
</dbReference>
<evidence type="ECO:0000256" key="2">
    <source>
        <dbReference type="ARBA" id="ARBA00010790"/>
    </source>
</evidence>
<feature type="domain" description="Glucose-methanol-choline oxidoreductase N-terminal" evidence="6">
    <location>
        <begin position="251"/>
        <end position="265"/>
    </location>
</feature>
<evidence type="ECO:0000313" key="8">
    <source>
        <dbReference type="EMBL" id="CAA0122561.1"/>
    </source>
</evidence>
<evidence type="ECO:0000256" key="3">
    <source>
        <dbReference type="ARBA" id="ARBA00022630"/>
    </source>
</evidence>
<dbReference type="GO" id="GO:0008812">
    <property type="term" value="F:choline dehydrogenase activity"/>
    <property type="evidence" value="ECO:0007669"/>
    <property type="project" value="TreeGrafter"/>
</dbReference>
<keyword evidence="8" id="KW-0560">Oxidoreductase</keyword>
<feature type="binding site" evidence="5">
    <location>
        <begin position="89"/>
        <end position="92"/>
    </location>
    <ligand>
        <name>FAD</name>
        <dbReference type="ChEBI" id="CHEBI:57692"/>
    </ligand>
</feature>
<dbReference type="PANTHER" id="PTHR11552:SF147">
    <property type="entry name" value="CHOLINE DEHYDROGENASE, MITOCHONDRIAL"/>
    <property type="match status" value="1"/>
</dbReference>
<dbReference type="NCBIfam" id="NF002550">
    <property type="entry name" value="PRK02106.1"/>
    <property type="match status" value="1"/>
</dbReference>
<dbReference type="Proteomes" id="UP000441399">
    <property type="component" value="Unassembled WGS sequence"/>
</dbReference>
<dbReference type="Gene3D" id="3.50.50.60">
    <property type="entry name" value="FAD/NAD(P)-binding domain"/>
    <property type="match status" value="1"/>
</dbReference>
<reference evidence="8 9" key="1">
    <citation type="submission" date="2019-11" db="EMBL/GenBank/DDBJ databases">
        <authorList>
            <person name="Holert J."/>
        </authorList>
    </citation>
    <scope>NUCLEOTIDE SEQUENCE [LARGE SCALE GENOMIC DNA]</scope>
    <source>
        <strain evidence="8">SB11_3</strain>
    </source>
</reference>
<comment type="cofactor">
    <cofactor evidence="1 5">
        <name>FAD</name>
        <dbReference type="ChEBI" id="CHEBI:57692"/>
    </cofactor>
</comment>
<protein>
    <submittedName>
        <fullName evidence="8">Alcohol dehydrogenase [acceptor]</fullName>
        <ecNumber evidence="8">1.1.99.-</ecNumber>
    </submittedName>
</protein>
<evidence type="ECO:0000256" key="1">
    <source>
        <dbReference type="ARBA" id="ARBA00001974"/>
    </source>
</evidence>
<dbReference type="EC" id="1.1.99.-" evidence="8"/>
<keyword evidence="3" id="KW-0285">Flavoprotein</keyword>
<comment type="similarity">
    <text evidence="2">Belongs to the GMC oxidoreductase family.</text>
</comment>
<proteinExistence type="inferred from homology"/>
<dbReference type="InterPro" id="IPR007867">
    <property type="entry name" value="GMC_OxRtase_C"/>
</dbReference>
<dbReference type="InterPro" id="IPR036188">
    <property type="entry name" value="FAD/NAD-bd_sf"/>
</dbReference>
<sequence>MYDYIIIGGGSAGCVLANRLSADAGNKVLLLEAGPKDNNPMIHMPGGCAEVLKSDKLNWKFESTPQKHLGGARYEIPRGKTLGGSSSSNGMVYIRGHATDYDDWAAQGNNGWAFNDVLPYFKRFENQTRGADDFHGVGGELNVINAPSDNPLYDMFVNAGQEAGYRACDDFNGANQEGVGRFQATIKDGKRWSSAAAFLTPVLDRPNLTVICDAHVTRVVLDGNKAVAVEYLKKKKPQRADANKEIVISAGTIKSPHILQLSGIGDTEELKAAGIESKIHLPGVGKNLQEHLDVIMRFGISEPLAMNGIDRFPKNVKVAWDYFVHKKGVGACNNIEGGGFIRSSDDLDRPDVQLHFVPVNMTGLTEPLPPQHGVTLHACNLRPKSRGTIKAVSNDPMAKPDVDFNFCDNEDDWQIMIKCVRVLRNIMGAKAWNGIITEEIQPGTQFESDEDLRKVMGQTTETVYHPVGTCKMGNGDDAVVDAELKVIGVEGLRVADASIIPTLIGGNTNAPSMMIGDKCSDMMLGKSANG</sequence>
<dbReference type="GO" id="GO:0019285">
    <property type="term" value="P:glycine betaine biosynthetic process from choline"/>
    <property type="evidence" value="ECO:0007669"/>
    <property type="project" value="TreeGrafter"/>
</dbReference>
<dbReference type="InterPro" id="IPR012132">
    <property type="entry name" value="GMC_OxRdtase"/>
</dbReference>
<dbReference type="Gene3D" id="3.30.560.10">
    <property type="entry name" value="Glucose Oxidase, domain 3"/>
    <property type="match status" value="1"/>
</dbReference>
<evidence type="ECO:0000313" key="9">
    <source>
        <dbReference type="Proteomes" id="UP000441399"/>
    </source>
</evidence>
<dbReference type="EMBL" id="CACSIO010000004">
    <property type="protein sequence ID" value="CAA0097117.1"/>
    <property type="molecule type" value="Genomic_DNA"/>
</dbReference>
<dbReference type="PIRSF" id="PIRSF000137">
    <property type="entry name" value="Alcohol_oxidase"/>
    <property type="match status" value="1"/>
</dbReference>
<feature type="binding site" evidence="5">
    <location>
        <position position="216"/>
    </location>
    <ligand>
        <name>FAD</name>
        <dbReference type="ChEBI" id="CHEBI:57692"/>
    </ligand>
</feature>
<keyword evidence="9" id="KW-1185">Reference proteome</keyword>